<dbReference type="Gene3D" id="3.20.20.70">
    <property type="entry name" value="Aldolase class I"/>
    <property type="match status" value="1"/>
</dbReference>
<evidence type="ECO:0000313" key="5">
    <source>
        <dbReference type="EMBL" id="MEK9515317.1"/>
    </source>
</evidence>
<dbReference type="PANTHER" id="PTHR42966:SF3">
    <property type="entry name" value="BLR5971 PROTEIN"/>
    <property type="match status" value="1"/>
</dbReference>
<dbReference type="InterPro" id="IPR000644">
    <property type="entry name" value="CBS_dom"/>
</dbReference>
<dbReference type="InterPro" id="IPR006190">
    <property type="entry name" value="SAF_AFP_Neu5Ac"/>
</dbReference>
<dbReference type="Gene3D" id="3.90.1210.10">
    <property type="entry name" value="Antifreeze-like/N-acetylneuraminic acid synthase C-terminal domain"/>
    <property type="match status" value="1"/>
</dbReference>
<dbReference type="SUPFAM" id="SSF51569">
    <property type="entry name" value="Aldolase"/>
    <property type="match status" value="1"/>
</dbReference>
<dbReference type="PROSITE" id="PS51371">
    <property type="entry name" value="CBS"/>
    <property type="match status" value="1"/>
</dbReference>
<evidence type="ECO:0000259" key="3">
    <source>
        <dbReference type="PROSITE" id="PS50844"/>
    </source>
</evidence>
<dbReference type="EMBL" id="JBBWYZ010000037">
    <property type="protein sequence ID" value="MEK9515317.1"/>
    <property type="molecule type" value="Genomic_DNA"/>
</dbReference>
<gene>
    <name evidence="5" type="ORF">AAEJ74_27825</name>
</gene>
<dbReference type="SUPFAM" id="SSF51269">
    <property type="entry name" value="AFP III-like domain"/>
    <property type="match status" value="1"/>
</dbReference>
<evidence type="ECO:0000256" key="1">
    <source>
        <dbReference type="ARBA" id="ARBA00023122"/>
    </source>
</evidence>
<dbReference type="InterPro" id="IPR013785">
    <property type="entry name" value="Aldolase_TIM"/>
</dbReference>
<evidence type="ECO:0000313" key="6">
    <source>
        <dbReference type="Proteomes" id="UP001387447"/>
    </source>
</evidence>
<evidence type="ECO:0000259" key="4">
    <source>
        <dbReference type="PROSITE" id="PS51371"/>
    </source>
</evidence>
<dbReference type="Pfam" id="PF00571">
    <property type="entry name" value="CBS"/>
    <property type="match status" value="1"/>
</dbReference>
<dbReference type="Pfam" id="PF01261">
    <property type="entry name" value="AP_endonuc_2"/>
    <property type="match status" value="1"/>
</dbReference>
<dbReference type="CDD" id="cd11615">
    <property type="entry name" value="SAF_NeuB_like"/>
    <property type="match status" value="1"/>
</dbReference>
<proteinExistence type="predicted"/>
<dbReference type="Pfam" id="PF03102">
    <property type="entry name" value="NeuB"/>
    <property type="match status" value="1"/>
</dbReference>
<keyword evidence="6" id="KW-1185">Reference proteome</keyword>
<feature type="domain" description="CBS" evidence="4">
    <location>
        <begin position="3"/>
        <end position="63"/>
    </location>
</feature>
<reference evidence="5 6" key="1">
    <citation type="journal article" date="2024" name="Front. Microbiol.">
        <title>Transcriptomic insights into the dominance of two phototrophs throughout the water column of a tropical hypersaline-alkaline crater lake (Dziani Dzaha, Mayotte).</title>
        <authorList>
            <person name="Duperron S."/>
            <person name="Halary S."/>
            <person name="Bouly J.-P."/>
            <person name="Roussel T."/>
            <person name="Hugoni M."/>
            <person name="Bruto M."/>
            <person name="Oger P."/>
            <person name="Duval C."/>
            <person name="Woo A."/>
            <person name="Jezequiel D."/>
            <person name="Ader M."/>
            <person name="Leboulanger C."/>
            <person name="Agogue H."/>
            <person name="Grossi V."/>
            <person name="Trousselier M."/>
            <person name="Bernard C."/>
        </authorList>
    </citation>
    <scope>NUCLEOTIDE SEQUENCE [LARGE SCALE GENOMIC DNA]</scope>
    <source>
        <strain evidence="5 6">PMC 851.14</strain>
    </source>
</reference>
<name>A0ABU9ETS6_LIMFS</name>
<organism evidence="5 6">
    <name type="scientific">Limnospira fusiformis PMC 851.14</name>
    <dbReference type="NCBI Taxonomy" id="2219512"/>
    <lineage>
        <taxon>Bacteria</taxon>
        <taxon>Bacillati</taxon>
        <taxon>Cyanobacteriota</taxon>
        <taxon>Cyanophyceae</taxon>
        <taxon>Oscillatoriophycideae</taxon>
        <taxon>Oscillatoriales</taxon>
        <taxon>Sirenicapillariaceae</taxon>
        <taxon>Limnospira</taxon>
    </lineage>
</organism>
<dbReference type="Pfam" id="PF08666">
    <property type="entry name" value="SAF"/>
    <property type="match status" value="1"/>
</dbReference>
<dbReference type="InterPro" id="IPR036237">
    <property type="entry name" value="Xyl_isomerase-like_sf"/>
</dbReference>
<dbReference type="Gene3D" id="3.20.20.150">
    <property type="entry name" value="Divalent-metal-dependent TIM barrel enzymes"/>
    <property type="match status" value="1"/>
</dbReference>
<dbReference type="InterPro" id="IPR013974">
    <property type="entry name" value="SAF"/>
</dbReference>
<dbReference type="InterPro" id="IPR013022">
    <property type="entry name" value="Xyl_isomerase-like_TIM-brl"/>
</dbReference>
<dbReference type="InterPro" id="IPR046342">
    <property type="entry name" value="CBS_dom_sf"/>
</dbReference>
<feature type="domain" description="AFP-like" evidence="3">
    <location>
        <begin position="405"/>
        <end position="463"/>
    </location>
</feature>
<dbReference type="Proteomes" id="UP001387447">
    <property type="component" value="Unassembled WGS sequence"/>
</dbReference>
<evidence type="ECO:0000256" key="2">
    <source>
        <dbReference type="PROSITE-ProRule" id="PRU00703"/>
    </source>
</evidence>
<dbReference type="PANTHER" id="PTHR42966">
    <property type="entry name" value="N-ACETYLNEURAMINATE SYNTHASE"/>
    <property type="match status" value="1"/>
</dbReference>
<sequence>MLIEKKIKNYLVFSGDSIWDALKRINNNHSRIVFVVEDSGLLIGAVSDGDFRRWITSHPNFDLNQPIDLVMNQNFVSKSVYDNAGIISQSFDHDKDVIPLTDEVGRFVALAKKSATGFQVGEHLISEQNKSFIIAEIGNNHNGDVGLAKKLVDLAVQAGADCVKFQMRDLGSLYSNRGKAAENKYDLGSQYTLDILNRFQLTKDELFDVFDYSYKQGIVPLCTPWDLVSVDILDNYGLEAFKVASADFTNFEMLEALAEIGKPIICSTGMCTESEIKASVSLLRQLGSQFSLLHCNSTYPTPFKDVNLLYLGRLKKIAGTIVGYSGHERGFSVPVAAVALGAKIIEKHFTVDRSMEGSDHKVSLLPDEFADMVRQIREVEEAIGQDKEREVTQGELINRENLAKSLVTNQSIKKGQIIKREMIEVKSPGQGLQPNRIHDLLGKVASRDMMPGDFFFESDIVQKAIKKSEYNFSRPYGIPVRYHDYANLTTNINLDFVEFHLSYHDLNVLLNDFFSSTQTIGFAVHSPELFAGDHIMDLASEDETYLERSISELERVISITNNLKCFFPTTEKPVLVINVGGWSPKGFLPLEKRKELYFRVETTLERIDRESVQLAIQTMPPFPWHFGGQSYHNLFVDPNEIYEFCHRTGHKICLDVSHSMMACNYYQWDFSEFLEKVLPYTVHLHIVDAKGVDGEGVQIGKGDVDFKMLKDKLDVLAPKIQFIPEVWQGHKDQGEGFWFALEFLEKIGI</sequence>
<dbReference type="PROSITE" id="PS50844">
    <property type="entry name" value="AFP_LIKE"/>
    <property type="match status" value="1"/>
</dbReference>
<dbReference type="InterPro" id="IPR057736">
    <property type="entry name" value="SAF_PseI/NeuA/NeuB"/>
</dbReference>
<protein>
    <submittedName>
        <fullName evidence="5">N-acetylneuraminate synthase family protein</fullName>
    </submittedName>
</protein>
<dbReference type="SMART" id="SM00858">
    <property type="entry name" value="SAF"/>
    <property type="match status" value="1"/>
</dbReference>
<accession>A0ABU9ETS6</accession>
<dbReference type="SUPFAM" id="SSF54631">
    <property type="entry name" value="CBS-domain pair"/>
    <property type="match status" value="1"/>
</dbReference>
<dbReference type="SUPFAM" id="SSF51658">
    <property type="entry name" value="Xylose isomerase-like"/>
    <property type="match status" value="1"/>
</dbReference>
<dbReference type="RefSeq" id="WP_368663315.1">
    <property type="nucleotide sequence ID" value="NZ_JBBWYZ010000037.1"/>
</dbReference>
<dbReference type="InterPro" id="IPR036732">
    <property type="entry name" value="AFP_Neu5c_C_sf"/>
</dbReference>
<dbReference type="InterPro" id="IPR013132">
    <property type="entry name" value="PseI/NeuA/B-like_N"/>
</dbReference>
<comment type="caution">
    <text evidence="5">The sequence shown here is derived from an EMBL/GenBank/DDBJ whole genome shotgun (WGS) entry which is preliminary data.</text>
</comment>
<dbReference type="InterPro" id="IPR051690">
    <property type="entry name" value="PseI-like"/>
</dbReference>
<keyword evidence="1 2" id="KW-0129">CBS domain</keyword>
<dbReference type="Gene3D" id="3.10.580.10">
    <property type="entry name" value="CBS-domain"/>
    <property type="match status" value="1"/>
</dbReference>